<keyword evidence="3" id="KW-0862">Zinc</keyword>
<dbReference type="SUPFAM" id="SSF53098">
    <property type="entry name" value="Ribonuclease H-like"/>
    <property type="match status" value="1"/>
</dbReference>
<dbReference type="InterPro" id="IPR007527">
    <property type="entry name" value="Znf_SWIM"/>
</dbReference>
<dbReference type="InterPro" id="IPR012337">
    <property type="entry name" value="RNaseH-like_sf"/>
</dbReference>
<dbReference type="Gene3D" id="3.30.420.10">
    <property type="entry name" value="Ribonuclease H-like superfamily/Ribonuclease H"/>
    <property type="match status" value="1"/>
</dbReference>
<protein>
    <recommendedName>
        <fullName evidence="4">SWIM-type domain-containing protein</fullName>
    </recommendedName>
</protein>
<evidence type="ECO:0000256" key="2">
    <source>
        <dbReference type="ARBA" id="ARBA00026073"/>
    </source>
</evidence>
<comment type="subunit">
    <text evidence="2">DNA polymerase III contains a core (composed of alpha, epsilon and theta chains) that associates with a tau subunit. This core dimerizes to form the POLIII' complex. PolIII' associates with the gamma complex (composed of gamma, delta, delta', psi and chi chains) and with the beta chain to form the complete DNA polymerase III complex.</text>
</comment>
<comment type="caution">
    <text evidence="5">The sequence shown here is derived from an EMBL/GenBank/DDBJ whole genome shotgun (WGS) entry which is preliminary data.</text>
</comment>
<accession>A0A916ZF99</accession>
<keyword evidence="3" id="KW-0863">Zinc-finger</keyword>
<keyword evidence="6" id="KW-1185">Reference proteome</keyword>
<dbReference type="Pfam" id="PF00929">
    <property type="entry name" value="RNase_T"/>
    <property type="match status" value="1"/>
</dbReference>
<dbReference type="Proteomes" id="UP000644699">
    <property type="component" value="Unassembled WGS sequence"/>
</dbReference>
<evidence type="ECO:0000313" key="5">
    <source>
        <dbReference type="EMBL" id="GGD92204.1"/>
    </source>
</evidence>
<dbReference type="GO" id="GO:0006259">
    <property type="term" value="P:DNA metabolic process"/>
    <property type="evidence" value="ECO:0007669"/>
    <property type="project" value="UniProtKB-ARBA"/>
</dbReference>
<evidence type="ECO:0000313" key="6">
    <source>
        <dbReference type="Proteomes" id="UP000644699"/>
    </source>
</evidence>
<keyword evidence="3" id="KW-0479">Metal-binding</keyword>
<comment type="function">
    <text evidence="1">DNA polymerase III is a complex, multichain enzyme responsible for most of the replicative synthesis in bacteria. The epsilon subunit contain the editing function and is a proofreading 3'-5' exonuclease.</text>
</comment>
<dbReference type="RefSeq" id="WP_188906956.1">
    <property type="nucleotide sequence ID" value="NZ_BMIQ01000001.1"/>
</dbReference>
<dbReference type="FunFam" id="3.30.420.10:FF:000045">
    <property type="entry name" value="3'-5' exonuclease DinG"/>
    <property type="match status" value="1"/>
</dbReference>
<dbReference type="GO" id="GO:0003676">
    <property type="term" value="F:nucleic acid binding"/>
    <property type="evidence" value="ECO:0007669"/>
    <property type="project" value="InterPro"/>
</dbReference>
<evidence type="ECO:0000259" key="4">
    <source>
        <dbReference type="PROSITE" id="PS50966"/>
    </source>
</evidence>
<organism evidence="5 6">
    <name type="scientific">Aureimonas endophytica</name>
    <dbReference type="NCBI Taxonomy" id="2027858"/>
    <lineage>
        <taxon>Bacteria</taxon>
        <taxon>Pseudomonadati</taxon>
        <taxon>Pseudomonadota</taxon>
        <taxon>Alphaproteobacteria</taxon>
        <taxon>Hyphomicrobiales</taxon>
        <taxon>Aurantimonadaceae</taxon>
        <taxon>Aureimonas</taxon>
    </lineage>
</organism>
<name>A0A916ZF99_9HYPH</name>
<evidence type="ECO:0000256" key="1">
    <source>
        <dbReference type="ARBA" id="ARBA00025483"/>
    </source>
</evidence>
<dbReference type="PANTHER" id="PTHR30231">
    <property type="entry name" value="DNA POLYMERASE III SUBUNIT EPSILON"/>
    <property type="match status" value="1"/>
</dbReference>
<dbReference type="GO" id="GO:0008270">
    <property type="term" value="F:zinc ion binding"/>
    <property type="evidence" value="ECO:0007669"/>
    <property type="project" value="UniProtKB-KW"/>
</dbReference>
<dbReference type="CDD" id="cd06130">
    <property type="entry name" value="DNA_pol_III_epsilon_like"/>
    <property type="match status" value="1"/>
</dbReference>
<feature type="domain" description="SWIM-type" evidence="4">
    <location>
        <begin position="223"/>
        <end position="261"/>
    </location>
</feature>
<dbReference type="PROSITE" id="PS50966">
    <property type="entry name" value="ZF_SWIM"/>
    <property type="match status" value="1"/>
</dbReference>
<dbReference type="PANTHER" id="PTHR30231:SF42">
    <property type="entry name" value="EXONUCLEASE"/>
    <property type="match status" value="1"/>
</dbReference>
<proteinExistence type="predicted"/>
<dbReference type="GO" id="GO:0005829">
    <property type="term" value="C:cytosol"/>
    <property type="evidence" value="ECO:0007669"/>
    <property type="project" value="TreeGrafter"/>
</dbReference>
<dbReference type="GO" id="GO:0008408">
    <property type="term" value="F:3'-5' exonuclease activity"/>
    <property type="evidence" value="ECO:0007669"/>
    <property type="project" value="TreeGrafter"/>
</dbReference>
<dbReference type="InterPro" id="IPR013520">
    <property type="entry name" value="Ribonucl_H"/>
</dbReference>
<reference evidence="5" key="1">
    <citation type="journal article" date="2014" name="Int. J. Syst. Evol. Microbiol.">
        <title>Complete genome sequence of Corynebacterium casei LMG S-19264T (=DSM 44701T), isolated from a smear-ripened cheese.</title>
        <authorList>
            <consortium name="US DOE Joint Genome Institute (JGI-PGF)"/>
            <person name="Walter F."/>
            <person name="Albersmeier A."/>
            <person name="Kalinowski J."/>
            <person name="Ruckert C."/>
        </authorList>
    </citation>
    <scope>NUCLEOTIDE SEQUENCE</scope>
    <source>
        <strain evidence="5">CGMCC 1.15367</strain>
    </source>
</reference>
<sequence length="296" mass="31646">MTTVALDFETANRSPASACAIGLAFIEDGRVARRFYSLLRPPEIVFEPGHIRIHGIRPTDVVDAPDFPTLWRGLAGELEGALVLAHNAPFDLKVLSATLQHYRLAQPGFASLCTVSLARRLWPEEPSKRLSALAAKFGIGFSHHHAGEDAMACAEIALEGMRETGAASVADMAETLGLRRPVAAIAAAKAGGIAERALAARLGRPKLENILRFRVSGSKGTPYDMVLRTDGQGDRRLFCSCPGARFRAECRHMKALQAGDHSALLAGGGAEFRQLSALLSAAFGGFEERRFAATGS</sequence>
<reference evidence="5" key="2">
    <citation type="submission" date="2020-09" db="EMBL/GenBank/DDBJ databases">
        <authorList>
            <person name="Sun Q."/>
            <person name="Zhou Y."/>
        </authorList>
    </citation>
    <scope>NUCLEOTIDE SEQUENCE</scope>
    <source>
        <strain evidence="5">CGMCC 1.15367</strain>
    </source>
</reference>
<gene>
    <name evidence="5" type="ORF">GCM10011390_08650</name>
</gene>
<dbReference type="EMBL" id="BMIQ01000001">
    <property type="protein sequence ID" value="GGD92204.1"/>
    <property type="molecule type" value="Genomic_DNA"/>
</dbReference>
<dbReference type="SMART" id="SM00479">
    <property type="entry name" value="EXOIII"/>
    <property type="match status" value="1"/>
</dbReference>
<evidence type="ECO:0000256" key="3">
    <source>
        <dbReference type="PROSITE-ProRule" id="PRU00325"/>
    </source>
</evidence>
<dbReference type="AlphaFoldDB" id="A0A916ZF99"/>
<dbReference type="InterPro" id="IPR036397">
    <property type="entry name" value="RNaseH_sf"/>
</dbReference>